<feature type="domain" description="Polymerase beta nucleotidyltransferase" evidence="1">
    <location>
        <begin position="24"/>
        <end position="78"/>
    </location>
</feature>
<dbReference type="CDD" id="cd05403">
    <property type="entry name" value="NT_KNTase_like"/>
    <property type="match status" value="1"/>
</dbReference>
<evidence type="ECO:0000313" key="2">
    <source>
        <dbReference type="EMBL" id="MBC8177131.1"/>
    </source>
</evidence>
<dbReference type="InterPro" id="IPR041633">
    <property type="entry name" value="Polbeta"/>
</dbReference>
<dbReference type="SUPFAM" id="SSF81301">
    <property type="entry name" value="Nucleotidyltransferase"/>
    <property type="match status" value="1"/>
</dbReference>
<dbReference type="EMBL" id="JACNJD010000190">
    <property type="protein sequence ID" value="MBC8177131.1"/>
    <property type="molecule type" value="Genomic_DNA"/>
</dbReference>
<comment type="caution">
    <text evidence="2">The sequence shown here is derived from an EMBL/GenBank/DDBJ whole genome shotgun (WGS) entry which is preliminary data.</text>
</comment>
<organism evidence="2 3">
    <name type="scientific">Candidatus Desulfacyla euxinica</name>
    <dbReference type="NCBI Taxonomy" id="2841693"/>
    <lineage>
        <taxon>Bacteria</taxon>
        <taxon>Deltaproteobacteria</taxon>
        <taxon>Candidatus Desulfacyla</taxon>
    </lineage>
</organism>
<dbReference type="InterPro" id="IPR043519">
    <property type="entry name" value="NT_sf"/>
</dbReference>
<evidence type="ECO:0000313" key="3">
    <source>
        <dbReference type="Proteomes" id="UP000650524"/>
    </source>
</evidence>
<sequence length="111" mass="12848">MAEIKAEIINILRRYLADLERICHVDKAFIFGSYTHGRAGKHSDIDMAIFSRNVNDENRLEIMTKAVALISKFKLDIQPLVFSYDDYFSEDNDFISNEIKKNGFELTEATH</sequence>
<dbReference type="Pfam" id="PF18765">
    <property type="entry name" value="Polbeta"/>
    <property type="match status" value="1"/>
</dbReference>
<name>A0A8J6MZC7_9DELT</name>
<dbReference type="Proteomes" id="UP000650524">
    <property type="component" value="Unassembled WGS sequence"/>
</dbReference>
<proteinExistence type="predicted"/>
<evidence type="ECO:0000259" key="1">
    <source>
        <dbReference type="Pfam" id="PF18765"/>
    </source>
</evidence>
<accession>A0A8J6MZC7</accession>
<dbReference type="PANTHER" id="PTHR43449">
    <property type="entry name" value="NUCLEOTIDYLTRANSFERASE"/>
    <property type="match status" value="1"/>
</dbReference>
<protein>
    <submittedName>
        <fullName evidence="2">Nucleotidyltransferase domain-containing protein</fullName>
    </submittedName>
</protein>
<dbReference type="PANTHER" id="PTHR43449:SF1">
    <property type="entry name" value="POLYMERASE BETA NUCLEOTIDYLTRANSFERASE DOMAIN-CONTAINING PROTEIN"/>
    <property type="match status" value="1"/>
</dbReference>
<dbReference type="AlphaFoldDB" id="A0A8J6MZC7"/>
<reference evidence="2 3" key="1">
    <citation type="submission" date="2020-08" db="EMBL/GenBank/DDBJ databases">
        <title>Bridging the membrane lipid divide: bacteria of the FCB group superphylum have the potential to synthesize archaeal ether lipids.</title>
        <authorList>
            <person name="Villanueva L."/>
            <person name="Von Meijenfeldt F.A.B."/>
            <person name="Westbye A.B."/>
            <person name="Yadav S."/>
            <person name="Hopmans E.C."/>
            <person name="Dutilh B.E."/>
            <person name="Sinninghe Damste J.S."/>
        </authorList>
    </citation>
    <scope>NUCLEOTIDE SEQUENCE [LARGE SCALE GENOMIC DNA]</scope>
    <source>
        <strain evidence="2">NIOZ-UU27</strain>
    </source>
</reference>
<gene>
    <name evidence="2" type="ORF">H8E19_06965</name>
</gene>
<dbReference type="Gene3D" id="3.30.460.10">
    <property type="entry name" value="Beta Polymerase, domain 2"/>
    <property type="match status" value="1"/>
</dbReference>